<accession>A0A8T2SKY8</accession>
<protein>
    <recommendedName>
        <fullName evidence="5">Secreted protein</fullName>
    </recommendedName>
</protein>
<comment type="caution">
    <text evidence="3">The sequence shown here is derived from an EMBL/GenBank/DDBJ whole genome shotgun (WGS) entry which is preliminary data.</text>
</comment>
<evidence type="ECO:0000313" key="4">
    <source>
        <dbReference type="Proteomes" id="UP000825935"/>
    </source>
</evidence>
<gene>
    <name evidence="2" type="ORF">KP509_19G027600</name>
    <name evidence="3" type="ORF">KP509_19G027900</name>
</gene>
<feature type="chain" id="PRO_5036275878" description="Secreted protein" evidence="1">
    <location>
        <begin position="16"/>
        <end position="100"/>
    </location>
</feature>
<reference evidence="3" key="1">
    <citation type="submission" date="2021-08" db="EMBL/GenBank/DDBJ databases">
        <title>WGS assembly of Ceratopteris richardii.</title>
        <authorList>
            <person name="Marchant D.B."/>
            <person name="Chen G."/>
            <person name="Jenkins J."/>
            <person name="Shu S."/>
            <person name="Leebens-Mack J."/>
            <person name="Grimwood J."/>
            <person name="Schmutz J."/>
            <person name="Soltis P."/>
            <person name="Soltis D."/>
            <person name="Chen Z.-H."/>
        </authorList>
    </citation>
    <scope>NUCLEOTIDE SEQUENCE</scope>
    <source>
        <strain evidence="3">Whitten #5841</strain>
        <tissue evidence="3">Leaf</tissue>
    </source>
</reference>
<keyword evidence="4" id="KW-1185">Reference proteome</keyword>
<name>A0A8T2SKY8_CERRI</name>
<sequence length="100" mass="11406">MLFSALGFCWSMCSSSDPQSLESSAQICFPIPEEPFTDEIYHRSAYVTHVFPWCEKRLSQYSMRIGRHVLPSLAVTCIRRYALAMVNIFSGLSARIKSSY</sequence>
<evidence type="ECO:0008006" key="5">
    <source>
        <dbReference type="Google" id="ProtNLM"/>
    </source>
</evidence>
<dbReference type="EMBL" id="CM035424">
    <property type="protein sequence ID" value="KAH7352064.1"/>
    <property type="molecule type" value="Genomic_DNA"/>
</dbReference>
<dbReference type="EMBL" id="CM035424">
    <property type="protein sequence ID" value="KAH7352067.1"/>
    <property type="molecule type" value="Genomic_DNA"/>
</dbReference>
<keyword evidence="1" id="KW-0732">Signal</keyword>
<feature type="signal peptide" evidence="1">
    <location>
        <begin position="1"/>
        <end position="15"/>
    </location>
</feature>
<evidence type="ECO:0000313" key="2">
    <source>
        <dbReference type="EMBL" id="KAH7352064.1"/>
    </source>
</evidence>
<dbReference type="Proteomes" id="UP000825935">
    <property type="component" value="Chromosome 19"/>
</dbReference>
<dbReference type="AlphaFoldDB" id="A0A8T2SKY8"/>
<evidence type="ECO:0000256" key="1">
    <source>
        <dbReference type="SAM" id="SignalP"/>
    </source>
</evidence>
<proteinExistence type="predicted"/>
<organism evidence="3 4">
    <name type="scientific">Ceratopteris richardii</name>
    <name type="common">Triangle waterfern</name>
    <dbReference type="NCBI Taxonomy" id="49495"/>
    <lineage>
        <taxon>Eukaryota</taxon>
        <taxon>Viridiplantae</taxon>
        <taxon>Streptophyta</taxon>
        <taxon>Embryophyta</taxon>
        <taxon>Tracheophyta</taxon>
        <taxon>Polypodiopsida</taxon>
        <taxon>Polypodiidae</taxon>
        <taxon>Polypodiales</taxon>
        <taxon>Pteridineae</taxon>
        <taxon>Pteridaceae</taxon>
        <taxon>Parkerioideae</taxon>
        <taxon>Ceratopteris</taxon>
    </lineage>
</organism>
<evidence type="ECO:0000313" key="3">
    <source>
        <dbReference type="EMBL" id="KAH7352067.1"/>
    </source>
</evidence>